<evidence type="ECO:0000256" key="3">
    <source>
        <dbReference type="ARBA" id="ARBA00022989"/>
    </source>
</evidence>
<comment type="caution">
    <text evidence="6">The sequence shown here is derived from an EMBL/GenBank/DDBJ whole genome shotgun (WGS) entry which is preliminary data.</text>
</comment>
<evidence type="ECO:0000256" key="1">
    <source>
        <dbReference type="ARBA" id="ARBA00004141"/>
    </source>
</evidence>
<keyword evidence="7" id="KW-1185">Reference proteome</keyword>
<dbReference type="Proteomes" id="UP000023152">
    <property type="component" value="Unassembled WGS sequence"/>
</dbReference>
<feature type="compositionally biased region" description="Polar residues" evidence="5">
    <location>
        <begin position="504"/>
        <end position="517"/>
    </location>
</feature>
<reference evidence="6 7" key="1">
    <citation type="journal article" date="2013" name="Curr. Biol.">
        <title>The Genome of the Foraminiferan Reticulomyxa filosa.</title>
        <authorList>
            <person name="Glockner G."/>
            <person name="Hulsmann N."/>
            <person name="Schleicher M."/>
            <person name="Noegel A.A."/>
            <person name="Eichinger L."/>
            <person name="Gallinger C."/>
            <person name="Pawlowski J."/>
            <person name="Sierra R."/>
            <person name="Euteneuer U."/>
            <person name="Pillet L."/>
            <person name="Moustafa A."/>
            <person name="Platzer M."/>
            <person name="Groth M."/>
            <person name="Szafranski K."/>
            <person name="Schliwa M."/>
        </authorList>
    </citation>
    <scope>NUCLEOTIDE SEQUENCE [LARGE SCALE GENOMIC DNA]</scope>
</reference>
<dbReference type="InterPro" id="IPR008521">
    <property type="entry name" value="Mg_trans_NIPA"/>
</dbReference>
<dbReference type="AlphaFoldDB" id="X6M7Z9"/>
<feature type="region of interest" description="Disordered" evidence="5">
    <location>
        <begin position="428"/>
        <end position="456"/>
    </location>
</feature>
<dbReference type="PANTHER" id="PTHR12570">
    <property type="match status" value="1"/>
</dbReference>
<evidence type="ECO:0000256" key="2">
    <source>
        <dbReference type="ARBA" id="ARBA00022692"/>
    </source>
</evidence>
<accession>X6M7Z9</accession>
<feature type="compositionally biased region" description="Low complexity" evidence="5">
    <location>
        <begin position="489"/>
        <end position="498"/>
    </location>
</feature>
<feature type="compositionally biased region" description="Basic and acidic residues" evidence="5">
    <location>
        <begin position="392"/>
        <end position="402"/>
    </location>
</feature>
<keyword evidence="3" id="KW-1133">Transmembrane helix</keyword>
<evidence type="ECO:0000256" key="4">
    <source>
        <dbReference type="ARBA" id="ARBA00023136"/>
    </source>
</evidence>
<dbReference type="OrthoDB" id="165382at2759"/>
<keyword evidence="2" id="KW-0812">Transmembrane</keyword>
<protein>
    <submittedName>
        <fullName evidence="6">Uncharacterized protein</fullName>
    </submittedName>
</protein>
<name>X6M7Z9_RETFI</name>
<dbReference type="EMBL" id="ASPP01023658">
    <property type="protein sequence ID" value="ETO10108.1"/>
    <property type="molecule type" value="Genomic_DNA"/>
</dbReference>
<evidence type="ECO:0000256" key="5">
    <source>
        <dbReference type="SAM" id="MobiDB-lite"/>
    </source>
</evidence>
<gene>
    <name evidence="6" type="ORF">RFI_27268</name>
</gene>
<organism evidence="6 7">
    <name type="scientific">Reticulomyxa filosa</name>
    <dbReference type="NCBI Taxonomy" id="46433"/>
    <lineage>
        <taxon>Eukaryota</taxon>
        <taxon>Sar</taxon>
        <taxon>Rhizaria</taxon>
        <taxon>Retaria</taxon>
        <taxon>Foraminifera</taxon>
        <taxon>Monothalamids</taxon>
        <taxon>Reticulomyxidae</taxon>
        <taxon>Reticulomyxa</taxon>
    </lineage>
</organism>
<proteinExistence type="predicted"/>
<sequence length="517" mass="57960">MKATKKGWVSGIAYCMCSAMPGTQSVVLGKTLAIIIRKSVAKQIVWLNPFSLSQLLFVIICAFAWLRSKRWRDKKIRISCIGLTKKKKKKKEHWKVPNVTTCTHMHTIPTYTHTHKHTHTHKKAYWMYRQSEALIQYEAVFIVPMHQVMWITFSTIAGGLYFQEFENATALQWLSLLCGLFLNYFGLFQLMADSRKSNDVDAYKQNMDLPLAKQKSKASGISKVHFNPIFKVQSDPNLNASNSNNNSNSNSNGNNVHMNNSKAKDTNMQMTDRSGTMKSMLRAKRIGSTNNIPMAGSEEVATSEVIRRGVMSQSSWTTTTSPPVLKSQRDDYVEINIVKAPLKKKLKQRDTQVHHHPNRIHPRQQPQQQYHQSRKYEGERRGGGGGVGGGEGYKRVREHSDSESMLESGSESNLNCYFHSNTESESLFESDSRTQCSSASGQEDAGLLSESRSELGSKSLHALERVQSMEMPMAKPKAIQSNTNVNANVNANADADSNGLHTPHFSSQNCFSTVSSA</sequence>
<feature type="compositionally biased region" description="Polar residues" evidence="5">
    <location>
        <begin position="428"/>
        <end position="441"/>
    </location>
</feature>
<comment type="subcellular location">
    <subcellularLocation>
        <location evidence="1">Membrane</location>
        <topology evidence="1">Multi-pass membrane protein</topology>
    </subcellularLocation>
</comment>
<feature type="region of interest" description="Disordered" evidence="5">
    <location>
        <begin position="235"/>
        <end position="268"/>
    </location>
</feature>
<feature type="compositionally biased region" description="Low complexity" evidence="5">
    <location>
        <begin position="235"/>
        <end position="261"/>
    </location>
</feature>
<feature type="region of interest" description="Disordered" evidence="5">
    <location>
        <begin position="489"/>
        <end position="517"/>
    </location>
</feature>
<dbReference type="GO" id="GO:0015095">
    <property type="term" value="F:magnesium ion transmembrane transporter activity"/>
    <property type="evidence" value="ECO:0007669"/>
    <property type="project" value="InterPro"/>
</dbReference>
<feature type="region of interest" description="Disordered" evidence="5">
    <location>
        <begin position="345"/>
        <end position="411"/>
    </location>
</feature>
<keyword evidence="4" id="KW-0472">Membrane</keyword>
<evidence type="ECO:0000313" key="7">
    <source>
        <dbReference type="Proteomes" id="UP000023152"/>
    </source>
</evidence>
<evidence type="ECO:0000313" key="6">
    <source>
        <dbReference type="EMBL" id="ETO10108.1"/>
    </source>
</evidence>
<feature type="compositionally biased region" description="Low complexity" evidence="5">
    <location>
        <begin position="446"/>
        <end position="456"/>
    </location>
</feature>
<dbReference type="GO" id="GO:0016020">
    <property type="term" value="C:membrane"/>
    <property type="evidence" value="ECO:0007669"/>
    <property type="project" value="UniProtKB-SubCell"/>
</dbReference>